<feature type="compositionally biased region" description="Polar residues" evidence="2">
    <location>
        <begin position="600"/>
        <end position="614"/>
    </location>
</feature>
<evidence type="ECO:0000256" key="2">
    <source>
        <dbReference type="SAM" id="MobiDB-lite"/>
    </source>
</evidence>
<feature type="compositionally biased region" description="Polar residues" evidence="2">
    <location>
        <begin position="1138"/>
        <end position="1152"/>
    </location>
</feature>
<feature type="compositionally biased region" description="Polar residues" evidence="2">
    <location>
        <begin position="1160"/>
        <end position="1172"/>
    </location>
</feature>
<feature type="compositionally biased region" description="Polar residues" evidence="2">
    <location>
        <begin position="304"/>
        <end position="316"/>
    </location>
</feature>
<feature type="compositionally biased region" description="Polar residues" evidence="2">
    <location>
        <begin position="1225"/>
        <end position="1242"/>
    </location>
</feature>
<feature type="compositionally biased region" description="Low complexity" evidence="2">
    <location>
        <begin position="629"/>
        <end position="647"/>
    </location>
</feature>
<feature type="compositionally biased region" description="Polar residues" evidence="2">
    <location>
        <begin position="376"/>
        <end position="417"/>
    </location>
</feature>
<dbReference type="OrthoDB" id="1883964at2759"/>
<proteinExistence type="predicted"/>
<feature type="compositionally biased region" description="Basic and acidic residues" evidence="2">
    <location>
        <begin position="1327"/>
        <end position="1346"/>
    </location>
</feature>
<feature type="compositionally biased region" description="Polar residues" evidence="2">
    <location>
        <begin position="470"/>
        <end position="499"/>
    </location>
</feature>
<feature type="compositionally biased region" description="Low complexity" evidence="2">
    <location>
        <begin position="1652"/>
        <end position="1668"/>
    </location>
</feature>
<feature type="compositionally biased region" description="Polar residues" evidence="2">
    <location>
        <begin position="101"/>
        <end position="121"/>
    </location>
</feature>
<feature type="compositionally biased region" description="Pro residues" evidence="2">
    <location>
        <begin position="199"/>
        <end position="212"/>
    </location>
</feature>
<feature type="coiled-coil region" evidence="1">
    <location>
        <begin position="760"/>
        <end position="787"/>
    </location>
</feature>
<feature type="compositionally biased region" description="Polar residues" evidence="2">
    <location>
        <begin position="1119"/>
        <end position="1128"/>
    </location>
</feature>
<accession>A0A517LAH8</accession>
<dbReference type="STRING" id="50376.A0A517LAH8"/>
<feature type="region of interest" description="Disordered" evidence="2">
    <location>
        <begin position="1652"/>
        <end position="1679"/>
    </location>
</feature>
<feature type="compositionally biased region" description="Low complexity" evidence="2">
    <location>
        <begin position="171"/>
        <end position="190"/>
    </location>
</feature>
<sequence length="1679" mass="184003">MDHYHYPPDQPYRGVQAPYHRPDSTTDYGRQQQPAPGYATPPPGNQWQQPPPPNLQSEQPQYGQQGQQSPAPGYHPGIYGRITRTQGQLPSPPPMYDPQTIYGQQPIQQSEYNYGGQSAPAQPSPHRYGHRAHSSVSSIAPSIHHNEDAQQGQWGQPLQYSTHPPVDRYGPQDGQHGPPQPPQQGYNVPQAHQHDTTHPHPPSATPGGPYFPPAQGQRSGAPASESIPYSQVDGQQNIPPSLSGHGVAAYISTNTNPAQGVYLPPPPPPPESVSAWSQRQHDPLDPEFSRFEYTPRPPPKPQEYGSQTPVGQYDNAQQQGYPPPPPRQAPPMQTHGQGPPRSQPYQQYSTSGPEQQAYESSLGQPIHEQPPHRYHQQQLTLDSAQHNPAQSFTTSTQRRDSSNLPQSQYGQAQTWTEGQHVGSRPGSVQQTQQPYVPPQQHTRSSSNSHAPVPYHQRVCQEDATPVSPLQHRQSISLDNSNDPNLNTSGIPSRSESQASRKAVSLQPIQEPRPAKPLANASNAFALGGFGGPSDWEHFGSAPEIDDTAMYGVKSDKEAPPFPHMASVELPTGSPIREKRSDSQASTLDDWEAGPSAVIESDNSQRPFPTSGSSGQQPPISWTPTPPVPQSMHQPPHSSSATPPTSAAIVMDDPDYIPPMPSTPPLVGTSLNERKPIVLGGSTVTHPAPQTSTSFVMGDSVGISPSQSPIPQSQQPASLLQNHQSSPLTASTPDDQRQQSQVQPQSTPPRLRSTMIDTQLLQNAQREVEELQARLASAQGALAEKDTAISQKDSALAQKDSAIAQNESAMAQKDAAIAEKNAIIAQKEASIQQAEISLKEMSEKQSSVQEKQEAELVKIRAENLALVERVRRAELLLTASKSAYVLEKGKLEKTVHESQTALTTALAEAVGLKKQLEEEKIKASAPADIAPGLEPWFKGSLERYKEMLYTESKSLPLTEKLNVFMSFVTSESCLRGIDLPFGPAGQIKGFPQQELPQPTIPLQTGSVPVQESKKPAMPQLSRINSSLDSEGFIMVDTDEDIQYSPGGRPVMRPKPKKAASVRSINSVSETGVAELSAAEVASHPQAGPSDPQYQPFRRNSFETPPAVGSSSSPKIGAAISSPQKATGPQQPAYMKLISPNDQTVTPPKAQSTPPAIYRPVSQWTQPASASGNRPRQPPIEENLVTKQVLGKRGGSRDESMVLQPLMPQPLQPKGAPTQPQSVPPQLAQQTAQHSAQQEPQNMFQKKPQEPRTMASMPAVRPQPKKKHSFASLMKHLAFLLPPVKMADSETASRNEPSLCKAFASFPSDYNFISSLTKTWETEATATRSRHEADRRKRQEALETRTNELYDDDEIGYGDFDTLESQAKETEQRLKAKEDAEEYDSYGQQVFEPVFRTLQEQIGGLMALQADVQNLATRAETGLEALSERPEDLGLAKAMALLIKVHTALEERHAEVFKAVQERDRRYKRTQTKPLYAKGDIAAMKRVEKSFEHAEKSHEVKAKIEKAERCKRLCRIIEANMERGISVNEDYAHDILGAAEGDASLVRPEDKDAFRRLVVRARDVLKEVYGSTTQLLKHFEFVDMELNECEYAVSVASARLKGDPDAFFERLEREKKNEDEKLNKEWTGRVKEVDEHAKAADKQIEAILERLSGAAGSGRARAGTAGGSSALKDAKRRNGDL</sequence>
<reference evidence="3 4" key="1">
    <citation type="submission" date="2019-07" db="EMBL/GenBank/DDBJ databases">
        <title>Finished genome of Venturia effusa.</title>
        <authorList>
            <person name="Young C.A."/>
            <person name="Cox M.P."/>
            <person name="Ganley A.R.D."/>
            <person name="David W.J."/>
        </authorList>
    </citation>
    <scope>NUCLEOTIDE SEQUENCE [LARGE SCALE GENOMIC DNA]</scope>
    <source>
        <strain evidence="4">albino</strain>
    </source>
</reference>
<dbReference type="Proteomes" id="UP000316270">
    <property type="component" value="Chromosome 8"/>
</dbReference>
<evidence type="ECO:0000256" key="1">
    <source>
        <dbReference type="SAM" id="Coils"/>
    </source>
</evidence>
<keyword evidence="4" id="KW-1185">Reference proteome</keyword>
<dbReference type="EMBL" id="CP042192">
    <property type="protein sequence ID" value="QDS72642.1"/>
    <property type="molecule type" value="Genomic_DNA"/>
</dbReference>
<feature type="compositionally biased region" description="Basic and acidic residues" evidence="2">
    <location>
        <begin position="1670"/>
        <end position="1679"/>
    </location>
</feature>
<keyword evidence="1" id="KW-0175">Coiled coil</keyword>
<feature type="compositionally biased region" description="Polar residues" evidence="2">
    <location>
        <begin position="25"/>
        <end position="34"/>
    </location>
</feature>
<evidence type="ECO:0000313" key="4">
    <source>
        <dbReference type="Proteomes" id="UP000316270"/>
    </source>
</evidence>
<feature type="compositionally biased region" description="Low complexity" evidence="2">
    <location>
        <begin position="55"/>
        <end position="74"/>
    </location>
</feature>
<name>A0A517LAH8_9PEZI</name>
<feature type="region of interest" description="Disordered" evidence="2">
    <location>
        <begin position="1074"/>
        <end position="1264"/>
    </location>
</feature>
<feature type="coiled-coil region" evidence="1">
    <location>
        <begin position="823"/>
        <end position="850"/>
    </location>
</feature>
<feature type="region of interest" description="Disordered" evidence="2">
    <location>
        <begin position="1"/>
        <end position="752"/>
    </location>
</feature>
<feature type="compositionally biased region" description="Low complexity" evidence="2">
    <location>
        <begin position="737"/>
        <end position="749"/>
    </location>
</feature>
<feature type="region of interest" description="Disordered" evidence="2">
    <location>
        <begin position="1038"/>
        <end position="1062"/>
    </location>
</feature>
<feature type="compositionally biased region" description="Polar residues" evidence="2">
    <location>
        <begin position="716"/>
        <end position="730"/>
    </location>
</feature>
<evidence type="ECO:0000313" key="3">
    <source>
        <dbReference type="EMBL" id="QDS72642.1"/>
    </source>
</evidence>
<feature type="compositionally biased region" description="Polar residues" evidence="2">
    <location>
        <begin position="149"/>
        <end position="162"/>
    </location>
</feature>
<feature type="compositionally biased region" description="Low complexity" evidence="2">
    <location>
        <begin position="428"/>
        <end position="440"/>
    </location>
</feature>
<gene>
    <name evidence="3" type="ORF">FKW77_002409</name>
</gene>
<protein>
    <submittedName>
        <fullName evidence="3">Uncharacterized protein</fullName>
    </submittedName>
</protein>
<feature type="compositionally biased region" description="Basic and acidic residues" evidence="2">
    <location>
        <begin position="279"/>
        <end position="290"/>
    </location>
</feature>
<organism evidence="3 4">
    <name type="scientific">Venturia effusa</name>
    <dbReference type="NCBI Taxonomy" id="50376"/>
    <lineage>
        <taxon>Eukaryota</taxon>
        <taxon>Fungi</taxon>
        <taxon>Dikarya</taxon>
        <taxon>Ascomycota</taxon>
        <taxon>Pezizomycotina</taxon>
        <taxon>Dothideomycetes</taxon>
        <taxon>Pleosporomycetidae</taxon>
        <taxon>Venturiales</taxon>
        <taxon>Venturiaceae</taxon>
        <taxon>Venturia</taxon>
    </lineage>
</organism>
<feature type="compositionally biased region" description="Polar residues" evidence="2">
    <location>
        <begin position="343"/>
        <end position="363"/>
    </location>
</feature>
<feature type="compositionally biased region" description="Pro residues" evidence="2">
    <location>
        <begin position="39"/>
        <end position="54"/>
    </location>
</feature>
<feature type="compositionally biased region" description="Polar residues" evidence="2">
    <location>
        <begin position="227"/>
        <end position="240"/>
    </location>
</feature>
<feature type="compositionally biased region" description="Low complexity" evidence="2">
    <location>
        <begin position="702"/>
        <end position="715"/>
    </location>
</feature>
<feature type="compositionally biased region" description="Polar residues" evidence="2">
    <location>
        <begin position="681"/>
        <end position="694"/>
    </location>
</feature>
<feature type="region of interest" description="Disordered" evidence="2">
    <location>
        <begin position="1320"/>
        <end position="1346"/>
    </location>
</feature>